<accession>A0A1H5Z7F6</accession>
<evidence type="ECO:0000259" key="5">
    <source>
        <dbReference type="PROSITE" id="PS51352"/>
    </source>
</evidence>
<dbReference type="PANTHER" id="PTHR42852">
    <property type="entry name" value="THIOL:DISULFIDE INTERCHANGE PROTEIN DSBE"/>
    <property type="match status" value="1"/>
</dbReference>
<name>A0A1H5Z7F6_9SPHI</name>
<comment type="subcellular location">
    <subcellularLocation>
        <location evidence="1">Cell envelope</location>
    </subcellularLocation>
</comment>
<evidence type="ECO:0000313" key="6">
    <source>
        <dbReference type="EMBL" id="SEG32074.1"/>
    </source>
</evidence>
<dbReference type="CDD" id="cd02966">
    <property type="entry name" value="TlpA_like_family"/>
    <property type="match status" value="1"/>
</dbReference>
<sequence length="444" mass="51292">MKLKFEILILLMIFIACGNGKDKKNSQRSSQDDLLKNEQKDTVDSIYVKFEPGADFRLDILSVQLNQESVKPQENFKAYFFDKFSNLKYFPIPTDVLYPISPGDSLIISSKNNLPYIKVLNNKKYTERELNLATELSDKSLSIFEYLFKRKGTPEDQYNSTVNYVDSLVGKGELSQEYAEWIKKEAEYSYLKLSLTKNIKTDPIDIKDKINIDENLEIYNYRGLLWKQMDNSLKEDKSIDNIIKVADANFTGASKDYVLYKFANQTLPTLDAEKAKSDVAKLHDHFADKTYHTLLTSRYQDTYQTTTTAADQFLQPNGETISLADLLAKYKGKMVYIDFWASWCMPCRAEFPSSHALKKRMDNDKVAFVYISIDKVQNDWLKANNEEKLSVTDSYLVLNQKESSLLNKYKLGTIPRYFIMDKEGKIIHSDAPRPSSPEIEKLLR</sequence>
<dbReference type="Gene3D" id="3.40.30.10">
    <property type="entry name" value="Glutaredoxin"/>
    <property type="match status" value="1"/>
</dbReference>
<dbReference type="AlphaFoldDB" id="A0A1H5Z7F6"/>
<evidence type="ECO:0000313" key="7">
    <source>
        <dbReference type="Proteomes" id="UP000236731"/>
    </source>
</evidence>
<keyword evidence="4" id="KW-0676">Redox-active center</keyword>
<keyword evidence="3" id="KW-1015">Disulfide bond</keyword>
<dbReference type="EMBL" id="FNUT01000006">
    <property type="protein sequence ID" value="SEG32074.1"/>
    <property type="molecule type" value="Genomic_DNA"/>
</dbReference>
<dbReference type="Proteomes" id="UP000236731">
    <property type="component" value="Unassembled WGS sequence"/>
</dbReference>
<dbReference type="Pfam" id="PF00578">
    <property type="entry name" value="AhpC-TSA"/>
    <property type="match status" value="1"/>
</dbReference>
<evidence type="ECO:0000256" key="4">
    <source>
        <dbReference type="ARBA" id="ARBA00023284"/>
    </source>
</evidence>
<dbReference type="RefSeq" id="WP_103906440.1">
    <property type="nucleotide sequence ID" value="NZ_CP049246.1"/>
</dbReference>
<gene>
    <name evidence="6" type="ORF">SAMN05421877_106280</name>
</gene>
<dbReference type="InterPro" id="IPR036249">
    <property type="entry name" value="Thioredoxin-like_sf"/>
</dbReference>
<keyword evidence="2" id="KW-0201">Cytochrome c-type biogenesis</keyword>
<dbReference type="PANTHER" id="PTHR42852:SF6">
    <property type="entry name" value="THIOL:DISULFIDE INTERCHANGE PROTEIN DSBE"/>
    <property type="match status" value="1"/>
</dbReference>
<dbReference type="GO" id="GO:0030313">
    <property type="term" value="C:cell envelope"/>
    <property type="evidence" value="ECO:0007669"/>
    <property type="project" value="UniProtKB-SubCell"/>
</dbReference>
<evidence type="ECO:0000256" key="2">
    <source>
        <dbReference type="ARBA" id="ARBA00022748"/>
    </source>
</evidence>
<dbReference type="PROSITE" id="PS51352">
    <property type="entry name" value="THIOREDOXIN_2"/>
    <property type="match status" value="1"/>
</dbReference>
<dbReference type="SUPFAM" id="SSF52833">
    <property type="entry name" value="Thioredoxin-like"/>
    <property type="match status" value="1"/>
</dbReference>
<reference evidence="7" key="1">
    <citation type="submission" date="2016-10" db="EMBL/GenBank/DDBJ databases">
        <authorList>
            <person name="Varghese N."/>
            <person name="Submissions S."/>
        </authorList>
    </citation>
    <scope>NUCLEOTIDE SEQUENCE [LARGE SCALE GENOMIC DNA]</scope>
    <source>
        <strain evidence="7">DSM 22361</strain>
    </source>
</reference>
<evidence type="ECO:0000256" key="3">
    <source>
        <dbReference type="ARBA" id="ARBA00023157"/>
    </source>
</evidence>
<protein>
    <submittedName>
        <fullName evidence="6">AhpC/TSA family protein</fullName>
    </submittedName>
</protein>
<dbReference type="GO" id="GO:0017004">
    <property type="term" value="P:cytochrome complex assembly"/>
    <property type="evidence" value="ECO:0007669"/>
    <property type="project" value="UniProtKB-KW"/>
</dbReference>
<keyword evidence="7" id="KW-1185">Reference proteome</keyword>
<dbReference type="OrthoDB" id="1098640at2"/>
<evidence type="ECO:0000256" key="1">
    <source>
        <dbReference type="ARBA" id="ARBA00004196"/>
    </source>
</evidence>
<dbReference type="PROSITE" id="PS51257">
    <property type="entry name" value="PROKAR_LIPOPROTEIN"/>
    <property type="match status" value="1"/>
</dbReference>
<feature type="domain" description="Thioredoxin" evidence="5">
    <location>
        <begin position="303"/>
        <end position="444"/>
    </location>
</feature>
<dbReference type="InterPro" id="IPR013766">
    <property type="entry name" value="Thioredoxin_domain"/>
</dbReference>
<proteinExistence type="predicted"/>
<dbReference type="InterPro" id="IPR000866">
    <property type="entry name" value="AhpC/TSA"/>
</dbReference>
<dbReference type="InterPro" id="IPR050553">
    <property type="entry name" value="Thioredoxin_ResA/DsbE_sf"/>
</dbReference>
<organism evidence="6 7">
    <name type="scientific">Sphingobacterium lactis</name>
    <dbReference type="NCBI Taxonomy" id="797291"/>
    <lineage>
        <taxon>Bacteria</taxon>
        <taxon>Pseudomonadati</taxon>
        <taxon>Bacteroidota</taxon>
        <taxon>Sphingobacteriia</taxon>
        <taxon>Sphingobacteriales</taxon>
        <taxon>Sphingobacteriaceae</taxon>
        <taxon>Sphingobacterium</taxon>
    </lineage>
</organism>